<dbReference type="PANTHER" id="PTHR11406">
    <property type="entry name" value="PHOSPHOGLYCERATE KINASE"/>
    <property type="match status" value="1"/>
</dbReference>
<proteinExistence type="inferred from homology"/>
<dbReference type="InterPro" id="IPR001576">
    <property type="entry name" value="Phosphoglycerate_kinase"/>
</dbReference>
<evidence type="ECO:0000256" key="10">
    <source>
        <dbReference type="HAMAP-Rule" id="MF_00145"/>
    </source>
</evidence>
<evidence type="ECO:0000256" key="1">
    <source>
        <dbReference type="ARBA" id="ARBA00000642"/>
    </source>
</evidence>
<gene>
    <name evidence="10" type="primary">pgk</name>
    <name evidence="12" type="ORF">UREOM_4480</name>
</gene>
<dbReference type="RefSeq" id="WP_353289898.1">
    <property type="nucleotide sequence ID" value="NZ_BAABQM010000003.1"/>
</dbReference>
<feature type="binding site" evidence="10">
    <location>
        <position position="219"/>
    </location>
    <ligand>
        <name>ATP</name>
        <dbReference type="ChEBI" id="CHEBI:30616"/>
    </ligand>
</feature>
<evidence type="ECO:0000313" key="12">
    <source>
        <dbReference type="EMBL" id="GAA5414737.1"/>
    </source>
</evidence>
<evidence type="ECO:0000256" key="5">
    <source>
        <dbReference type="ARBA" id="ARBA00022679"/>
    </source>
</evidence>
<evidence type="ECO:0000256" key="11">
    <source>
        <dbReference type="RuleBase" id="RU000532"/>
    </source>
</evidence>
<feature type="binding site" evidence="10">
    <location>
        <begin position="61"/>
        <end position="64"/>
    </location>
    <ligand>
        <name>substrate</name>
    </ligand>
</feature>
<dbReference type="InterPro" id="IPR015824">
    <property type="entry name" value="Phosphoglycerate_kinase_N"/>
</dbReference>
<name>A0ABP9U9I2_9BACT</name>
<keyword evidence="6 10" id="KW-0547">Nucleotide-binding</keyword>
<dbReference type="PRINTS" id="PR00477">
    <property type="entry name" value="PHGLYCKINASE"/>
</dbReference>
<evidence type="ECO:0000256" key="2">
    <source>
        <dbReference type="ARBA" id="ARBA00004838"/>
    </source>
</evidence>
<sequence length="410" mass="44814">MQYNKILVNQLYVENKVVFLRLDLNVPVMNGKITSFKRIDATIPTIEYLLEKNAKVVILSHMGRVKKLEDVTSGKLSLEIVARELAKKLYGKANQVSFIGANKGKVVEESISEMKSRDVIVLENTRFNDIDLEGNKINLESGNDEELAKYWAGLCDAFVNDAFGAAHRQHASTFGIGKFQKNNAIGFLMQKELETLSEVTDEPKKPFVVLFGGAKVSDKLKAVRSVIEKADKVIISGGMAYTFAAAKGFDVGLSLVEKDMIPTAQELMAEYADKLSISCDFECSPQFENIEPTYRTQEEGMKGLMGLDIGPKSIELFKNDIATAQTVLWNGPMGVTEFSYYEKGTNEICNAIAERTEQGAFTVIGGGDSAAAAEKLGKQDSFSFISTGGGASLTLIEGSDLMGIASINDR</sequence>
<evidence type="ECO:0000256" key="7">
    <source>
        <dbReference type="ARBA" id="ARBA00022777"/>
    </source>
</evidence>
<dbReference type="EC" id="2.7.2.3" evidence="3 10"/>
<feature type="binding site" evidence="10">
    <location>
        <position position="168"/>
    </location>
    <ligand>
        <name>substrate</name>
    </ligand>
</feature>
<evidence type="ECO:0000256" key="3">
    <source>
        <dbReference type="ARBA" id="ARBA00013061"/>
    </source>
</evidence>
<feature type="binding site" evidence="10">
    <location>
        <begin position="23"/>
        <end position="25"/>
    </location>
    <ligand>
        <name>substrate</name>
    </ligand>
</feature>
<dbReference type="GO" id="GO:0016301">
    <property type="term" value="F:kinase activity"/>
    <property type="evidence" value="ECO:0007669"/>
    <property type="project" value="UniProtKB-KW"/>
</dbReference>
<dbReference type="PROSITE" id="PS00111">
    <property type="entry name" value="PGLYCERATE_KINASE"/>
    <property type="match status" value="1"/>
</dbReference>
<feature type="binding site" evidence="10">
    <location>
        <begin position="366"/>
        <end position="369"/>
    </location>
    <ligand>
        <name>ATP</name>
        <dbReference type="ChEBI" id="CHEBI:30616"/>
    </ligand>
</feature>
<evidence type="ECO:0000256" key="6">
    <source>
        <dbReference type="ARBA" id="ARBA00022741"/>
    </source>
</evidence>
<comment type="caution">
    <text evidence="12">The sequence shown here is derived from an EMBL/GenBank/DDBJ whole genome shotgun (WGS) entry which is preliminary data.</text>
</comment>
<dbReference type="Gene3D" id="3.40.50.1260">
    <property type="entry name" value="Phosphoglycerate kinase, N-terminal domain"/>
    <property type="match status" value="2"/>
</dbReference>
<accession>A0ABP9U9I2</accession>
<keyword evidence="7 10" id="KW-0418">Kinase</keyword>
<dbReference type="SUPFAM" id="SSF53748">
    <property type="entry name" value="Phosphoglycerate kinase"/>
    <property type="match status" value="1"/>
</dbReference>
<comment type="pathway">
    <text evidence="2 10">Carbohydrate degradation; glycolysis; pyruvate from D-glyceraldehyde 3-phosphate: step 2/5.</text>
</comment>
<dbReference type="InterPro" id="IPR015911">
    <property type="entry name" value="Phosphoglycerate_kinase_CS"/>
</dbReference>
<dbReference type="HAMAP" id="MF_00145">
    <property type="entry name" value="Phosphoglyc_kinase"/>
    <property type="match status" value="1"/>
</dbReference>
<feature type="binding site" evidence="10">
    <location>
        <position position="306"/>
    </location>
    <ligand>
        <name>ATP</name>
        <dbReference type="ChEBI" id="CHEBI:30616"/>
    </ligand>
</feature>
<evidence type="ECO:0000313" key="13">
    <source>
        <dbReference type="Proteomes" id="UP001449582"/>
    </source>
</evidence>
<keyword evidence="8 10" id="KW-0067">ATP-binding</keyword>
<dbReference type="EMBL" id="BAABQM010000003">
    <property type="protein sequence ID" value="GAA5414737.1"/>
    <property type="molecule type" value="Genomic_DNA"/>
</dbReference>
<feature type="binding site" evidence="10">
    <location>
        <position position="126"/>
    </location>
    <ligand>
        <name>substrate</name>
    </ligand>
</feature>
<keyword evidence="13" id="KW-1185">Reference proteome</keyword>
<dbReference type="PANTHER" id="PTHR11406:SF23">
    <property type="entry name" value="PHOSPHOGLYCERATE KINASE 1, CHLOROPLASTIC-RELATED"/>
    <property type="match status" value="1"/>
</dbReference>
<dbReference type="PIRSF" id="PIRSF000724">
    <property type="entry name" value="Pgk"/>
    <property type="match status" value="1"/>
</dbReference>
<keyword evidence="5 10" id="KW-0808">Transferase</keyword>
<organism evidence="12 13">
    <name type="scientific">Ureaplasma ceti</name>
    <dbReference type="NCBI Taxonomy" id="3119530"/>
    <lineage>
        <taxon>Bacteria</taxon>
        <taxon>Bacillati</taxon>
        <taxon>Mycoplasmatota</taxon>
        <taxon>Mycoplasmoidales</taxon>
        <taxon>Mycoplasmoidaceae</taxon>
        <taxon>Ureaplasma</taxon>
    </lineage>
</organism>
<protein>
    <recommendedName>
        <fullName evidence="4 10">Phosphoglycerate kinase</fullName>
        <ecNumber evidence="3 10">2.7.2.3</ecNumber>
    </recommendedName>
</protein>
<dbReference type="InterPro" id="IPR036043">
    <property type="entry name" value="Phosphoglycerate_kinase_sf"/>
</dbReference>
<comment type="subunit">
    <text evidence="10">Monomer.</text>
</comment>
<evidence type="ECO:0000256" key="8">
    <source>
        <dbReference type="ARBA" id="ARBA00022840"/>
    </source>
</evidence>
<feature type="binding site" evidence="10">
    <location>
        <position position="337"/>
    </location>
    <ligand>
        <name>ATP</name>
        <dbReference type="ChEBI" id="CHEBI:30616"/>
    </ligand>
</feature>
<keyword evidence="9 10" id="KW-0324">Glycolysis</keyword>
<dbReference type="Proteomes" id="UP001449582">
    <property type="component" value="Unassembled WGS sequence"/>
</dbReference>
<reference evidence="12" key="1">
    <citation type="submission" date="2024-02" db="EMBL/GenBank/DDBJ databases">
        <title>Draft genome sequence of new strains in genus Ureaplasma.</title>
        <authorList>
            <person name="Nakajima Y."/>
            <person name="Segawa T."/>
        </authorList>
    </citation>
    <scope>NUCLEOTIDE SEQUENCE [LARGE SCALE GENOMIC DNA]</scope>
    <source>
        <strain evidence="12">OM1</strain>
    </source>
</reference>
<evidence type="ECO:0000256" key="9">
    <source>
        <dbReference type="ARBA" id="ARBA00023152"/>
    </source>
</evidence>
<feature type="binding site" evidence="10">
    <location>
        <position position="38"/>
    </location>
    <ligand>
        <name>substrate</name>
    </ligand>
</feature>
<dbReference type="Pfam" id="PF00162">
    <property type="entry name" value="PGK"/>
    <property type="match status" value="1"/>
</dbReference>
<keyword evidence="10" id="KW-0963">Cytoplasm</keyword>
<comment type="catalytic activity">
    <reaction evidence="1 10 11">
        <text>(2R)-3-phosphoglycerate + ATP = (2R)-3-phospho-glyceroyl phosphate + ADP</text>
        <dbReference type="Rhea" id="RHEA:14801"/>
        <dbReference type="ChEBI" id="CHEBI:30616"/>
        <dbReference type="ChEBI" id="CHEBI:57604"/>
        <dbReference type="ChEBI" id="CHEBI:58272"/>
        <dbReference type="ChEBI" id="CHEBI:456216"/>
        <dbReference type="EC" id="2.7.2.3"/>
    </reaction>
</comment>
<evidence type="ECO:0000256" key="4">
    <source>
        <dbReference type="ARBA" id="ARBA00016471"/>
    </source>
</evidence>
<comment type="subcellular location">
    <subcellularLocation>
        <location evidence="10">Cytoplasm</location>
    </subcellularLocation>
</comment>
<comment type="similarity">
    <text evidence="10 11">Belongs to the phosphoglycerate kinase family.</text>
</comment>